<evidence type="ECO:0000313" key="1">
    <source>
        <dbReference type="EMBL" id="CAH8357539.1"/>
    </source>
</evidence>
<dbReference type="EMBL" id="CAKOAT010233044">
    <property type="protein sequence ID" value="CAH8357539.1"/>
    <property type="molecule type" value="Genomic_DNA"/>
</dbReference>
<dbReference type="AlphaFoldDB" id="A0ABC8KKE4"/>
<sequence length="119" mass="13962">MSRRISDDTLPSIFNRENVRNFRGENIPEGEFVADPVDAIQAEEYWIPMCTRRIPHLEPWIPTRPTAKRTRGRPSRCTFPFLDTVRSWTGLRLLRRVSLCLGGCGEYEFSILFLRYLKT</sequence>
<organism evidence="1 2">
    <name type="scientific">Eruca vesicaria subsp. sativa</name>
    <name type="common">Garden rocket</name>
    <name type="synonym">Eruca sativa</name>
    <dbReference type="NCBI Taxonomy" id="29727"/>
    <lineage>
        <taxon>Eukaryota</taxon>
        <taxon>Viridiplantae</taxon>
        <taxon>Streptophyta</taxon>
        <taxon>Embryophyta</taxon>
        <taxon>Tracheophyta</taxon>
        <taxon>Spermatophyta</taxon>
        <taxon>Magnoliopsida</taxon>
        <taxon>eudicotyledons</taxon>
        <taxon>Gunneridae</taxon>
        <taxon>Pentapetalae</taxon>
        <taxon>rosids</taxon>
        <taxon>malvids</taxon>
        <taxon>Brassicales</taxon>
        <taxon>Brassicaceae</taxon>
        <taxon>Brassiceae</taxon>
        <taxon>Eruca</taxon>
    </lineage>
</organism>
<accession>A0ABC8KKE4</accession>
<keyword evidence="2" id="KW-1185">Reference proteome</keyword>
<name>A0ABC8KKE4_ERUVS</name>
<comment type="caution">
    <text evidence="1">The sequence shown here is derived from an EMBL/GenBank/DDBJ whole genome shotgun (WGS) entry which is preliminary data.</text>
</comment>
<evidence type="ECO:0000313" key="2">
    <source>
        <dbReference type="Proteomes" id="UP001642260"/>
    </source>
</evidence>
<dbReference type="Proteomes" id="UP001642260">
    <property type="component" value="Unassembled WGS sequence"/>
</dbReference>
<protein>
    <submittedName>
        <fullName evidence="1">Uncharacterized protein</fullName>
    </submittedName>
</protein>
<gene>
    <name evidence="1" type="ORF">ERUC_LOCUS23294</name>
</gene>
<reference evidence="1 2" key="1">
    <citation type="submission" date="2022-03" db="EMBL/GenBank/DDBJ databases">
        <authorList>
            <person name="Macdonald S."/>
            <person name="Ahmed S."/>
            <person name="Newling K."/>
        </authorList>
    </citation>
    <scope>NUCLEOTIDE SEQUENCE [LARGE SCALE GENOMIC DNA]</scope>
</reference>
<proteinExistence type="predicted"/>